<dbReference type="OMA" id="KHITGHQ"/>
<dbReference type="Gene3D" id="2.130.10.10">
    <property type="entry name" value="YVTN repeat-like/Quinoprotein amine dehydrogenase"/>
    <property type="match status" value="2"/>
</dbReference>
<dbReference type="GO" id="GO:0034388">
    <property type="term" value="C:Pwp2p-containing subcomplex of 90S preribosome"/>
    <property type="evidence" value="ECO:0007669"/>
    <property type="project" value="TreeGrafter"/>
</dbReference>
<dbReference type="STRING" id="935791.I3EDM6"/>
<gene>
    <name evidence="1" type="ORF">NEQG_02446</name>
</gene>
<reference evidence="1" key="1">
    <citation type="submission" date="2011-01" db="EMBL/GenBank/DDBJ databases">
        <title>The Genome Sequence of Nematocida parisii strain ERTm3.</title>
        <authorList>
            <consortium name="The Broad Institute Genome Sequencing Platform"/>
            <consortium name="The Broad Institute Genome Sequencing Center for Infectious Disease"/>
            <person name="Cuomo C."/>
            <person name="Troemel E."/>
            <person name="Young S.K."/>
            <person name="Zeng Q."/>
            <person name="Gargeya S."/>
            <person name="Fitzgerald M."/>
            <person name="Haas B."/>
            <person name="Abouelleil A."/>
            <person name="Alvarado L."/>
            <person name="Arachchi H.M."/>
            <person name="Berlin A."/>
            <person name="Chapman S.B."/>
            <person name="Gearin G."/>
            <person name="Goldberg J."/>
            <person name="Griggs A."/>
            <person name="Gujja S."/>
            <person name="Hansen M."/>
            <person name="Heiman D."/>
            <person name="Howarth C."/>
            <person name="Larimer J."/>
            <person name="Lui A."/>
            <person name="MacDonald P.J.P."/>
            <person name="McCowen C."/>
            <person name="Montmayeur A."/>
            <person name="Murphy C."/>
            <person name="Neiman D."/>
            <person name="Pearson M."/>
            <person name="Priest M."/>
            <person name="Roberts A."/>
            <person name="Saif S."/>
            <person name="Shea T."/>
            <person name="Sisk P."/>
            <person name="Stolte C."/>
            <person name="Sykes S."/>
            <person name="Wortman J."/>
            <person name="Nusbaum C."/>
            <person name="Birren B."/>
        </authorList>
    </citation>
    <scope>NUCLEOTIDE SEQUENCE</scope>
    <source>
        <strain evidence="1">ERTm3</strain>
    </source>
</reference>
<evidence type="ECO:0000313" key="2">
    <source>
        <dbReference type="Proteomes" id="UP000002872"/>
    </source>
</evidence>
<dbReference type="GO" id="GO:0000462">
    <property type="term" value="P:maturation of SSU-rRNA from tricistronic rRNA transcript (SSU-rRNA, 5.8S rRNA, LSU-rRNA)"/>
    <property type="evidence" value="ECO:0007669"/>
    <property type="project" value="TreeGrafter"/>
</dbReference>
<keyword evidence="2" id="KW-1185">Reference proteome</keyword>
<dbReference type="SMART" id="SM00320">
    <property type="entry name" value="WD40"/>
    <property type="match status" value="3"/>
</dbReference>
<accession>I3EDM6</accession>
<organism evidence="1 2">
    <name type="scientific">Nematocida parisii (strain ERTm3)</name>
    <name type="common">Nematode killer fungus</name>
    <dbReference type="NCBI Taxonomy" id="935791"/>
    <lineage>
        <taxon>Eukaryota</taxon>
        <taxon>Fungi</taxon>
        <taxon>Fungi incertae sedis</taxon>
        <taxon>Microsporidia</taxon>
        <taxon>Nematocida</taxon>
    </lineage>
</organism>
<protein>
    <submittedName>
        <fullName evidence="1">Uncharacterized protein</fullName>
    </submittedName>
</protein>
<dbReference type="GO" id="GO:0000028">
    <property type="term" value="P:ribosomal small subunit assembly"/>
    <property type="evidence" value="ECO:0007669"/>
    <property type="project" value="TreeGrafter"/>
</dbReference>
<dbReference type="SUPFAM" id="SSF50998">
    <property type="entry name" value="Quinoprotein alcohol dehydrogenase-like"/>
    <property type="match status" value="1"/>
</dbReference>
<dbReference type="VEuPathDB" id="MicrosporidiaDB:NEQG_02446"/>
<dbReference type="GO" id="GO:0032040">
    <property type="term" value="C:small-subunit processome"/>
    <property type="evidence" value="ECO:0007669"/>
    <property type="project" value="TreeGrafter"/>
</dbReference>
<dbReference type="OrthoDB" id="1068471at2759"/>
<dbReference type="InterPro" id="IPR001680">
    <property type="entry name" value="WD40_rpt"/>
</dbReference>
<sequence>MSVELSALYGTSSVTVSAYNEHTGELFQSTGRHIKKIKIRAGTSSVLKLKTERDIKMLSVEDNLLLVLDISSRVYLYNLEYNTEIGRMSHKACRAVCLVNGQVYLEYLGYLQIWNRAVTGIFSFQKYKHITGHQDNICMIVPGDKVLTGSEDGVLRVYTPGEDTSVLILRNKAVPLCARIINSVVYCVWSSGEISKSTLLGGKWTVTDRVYTLHNLIGASISVYGDMVVLLDTQRNIILQSTSDNKPVQKITSTGTHSVQFIESDEWVLLSGDGSAVWEWKTNSLLFNATGSADQRVCVPYDNLLVSGSGTGDVFLWERGSSLCTKKVSEHTACVVSVLPLDKKFLTVSSIGTCTLHSPSGDVLKCITTDKATSMADADNEVLALCGLTYLDVYDIQRSKLIQSYEIDLPLAVKVLNTSVVVVTMYSISVYKDTVYTVDTPEQILFADITRSGSVCRISCLGESGMLYEYVDTEEVQEYRVIPGYVNGLGKCTPLCIKNTPEGIIISYKVLVRDREVLKVSEYISGQEVLKWTVLDKAGTSSGRICLLNEPDWSVGICTDEGILLFREGGVSVAWSADTPQDVSHKISQGDSLSGIIGAARLSDTHLMRYALCSGDPIVLAKYVPSDLVMKCVPVVLNALSQGLIERGLLFLHGVMQREDIPGVKQKVSVILSRTINTAHDTTGYTDALIQFRYLSQKAPDVQE</sequence>
<dbReference type="AlphaFoldDB" id="I3EDM6"/>
<proteinExistence type="predicted"/>
<dbReference type="InterPro" id="IPR015943">
    <property type="entry name" value="WD40/YVTN_repeat-like_dom_sf"/>
</dbReference>
<dbReference type="PANTHER" id="PTHR19858:SF0">
    <property type="entry name" value="PERIODIC TRYPTOPHAN PROTEIN 2 HOMOLOG"/>
    <property type="match status" value="1"/>
</dbReference>
<dbReference type="Proteomes" id="UP000002872">
    <property type="component" value="Unassembled WGS sequence"/>
</dbReference>
<dbReference type="EMBL" id="GL870883">
    <property type="protein sequence ID" value="EIJ87323.1"/>
    <property type="molecule type" value="Genomic_DNA"/>
</dbReference>
<dbReference type="HOGENOM" id="CLU_391853_0_0_1"/>
<dbReference type="InterPro" id="IPR011047">
    <property type="entry name" value="Quinoprotein_ADH-like_sf"/>
</dbReference>
<dbReference type="InParanoid" id="I3EDM6"/>
<evidence type="ECO:0000313" key="1">
    <source>
        <dbReference type="EMBL" id="EIJ87323.1"/>
    </source>
</evidence>
<dbReference type="PANTHER" id="PTHR19858">
    <property type="entry name" value="WD40 REPEAT PROTEIN"/>
    <property type="match status" value="1"/>
</dbReference>
<name>I3EDM6_NEMP3</name>
<dbReference type="InterPro" id="IPR027145">
    <property type="entry name" value="PWP2"/>
</dbReference>